<dbReference type="CDD" id="cd04901">
    <property type="entry name" value="ACT_3PGDH"/>
    <property type="match status" value="1"/>
</dbReference>
<dbReference type="InterPro" id="IPR029753">
    <property type="entry name" value="D-isomer_DH_CS"/>
</dbReference>
<dbReference type="UniPathway" id="UPA00135">
    <property type="reaction ID" value="UER00196"/>
</dbReference>
<dbReference type="FunFam" id="3.40.50.720:FF:000041">
    <property type="entry name" value="D-3-phosphoglycerate dehydrogenase"/>
    <property type="match status" value="1"/>
</dbReference>
<dbReference type="PROSITE" id="PS00065">
    <property type="entry name" value="D_2_HYDROXYACID_DH_1"/>
    <property type="match status" value="1"/>
</dbReference>
<comment type="pathway">
    <text evidence="2">Amino-acid biosynthesis; L-serine biosynthesis; L-serine from 3-phospho-D-glycerate: step 1/3.</text>
</comment>
<dbReference type="NCBIfam" id="NF008759">
    <property type="entry name" value="PRK11790.1"/>
    <property type="match status" value="1"/>
</dbReference>
<evidence type="ECO:0000256" key="9">
    <source>
        <dbReference type="ARBA" id="ARBA00030455"/>
    </source>
</evidence>
<comment type="catalytic activity">
    <reaction evidence="11">
        <text>(2R)-3-phosphoglycerate + NAD(+) = 3-phosphooxypyruvate + NADH + H(+)</text>
        <dbReference type="Rhea" id="RHEA:12641"/>
        <dbReference type="ChEBI" id="CHEBI:15378"/>
        <dbReference type="ChEBI" id="CHEBI:18110"/>
        <dbReference type="ChEBI" id="CHEBI:57540"/>
        <dbReference type="ChEBI" id="CHEBI:57945"/>
        <dbReference type="ChEBI" id="CHEBI:58272"/>
        <dbReference type="EC" id="1.1.1.95"/>
    </reaction>
</comment>
<evidence type="ECO:0000256" key="8">
    <source>
        <dbReference type="ARBA" id="ARBA00023027"/>
    </source>
</evidence>
<evidence type="ECO:0000256" key="3">
    <source>
        <dbReference type="ARBA" id="ARBA00005854"/>
    </source>
</evidence>
<dbReference type="Pfam" id="PF00389">
    <property type="entry name" value="2-Hacid_dh"/>
    <property type="match status" value="1"/>
</dbReference>
<dbReference type="AlphaFoldDB" id="A0A1H5TVQ7"/>
<dbReference type="InterPro" id="IPR023214">
    <property type="entry name" value="HAD_sf"/>
</dbReference>
<dbReference type="Gene3D" id="1.10.150.210">
    <property type="entry name" value="Phosphoserine phosphatase, domain 2"/>
    <property type="match status" value="1"/>
</dbReference>
<dbReference type="InterPro" id="IPR002912">
    <property type="entry name" value="ACT_dom"/>
</dbReference>
<accession>A0A1H5TVQ7</accession>
<dbReference type="SUPFAM" id="SSF56784">
    <property type="entry name" value="HAD-like"/>
    <property type="match status" value="1"/>
</dbReference>
<dbReference type="GO" id="GO:0047545">
    <property type="term" value="F:(S)-2-hydroxyglutarate dehydrogenase activity"/>
    <property type="evidence" value="ECO:0007669"/>
    <property type="project" value="UniProtKB-ARBA"/>
</dbReference>
<dbReference type="PANTHER" id="PTHR43761:SF1">
    <property type="entry name" value="D-ISOMER SPECIFIC 2-HYDROXYACID DEHYDROGENASE CATALYTIC DOMAIN-CONTAINING PROTEIN-RELATED"/>
    <property type="match status" value="1"/>
</dbReference>
<reference evidence="14" key="1">
    <citation type="submission" date="2016-10" db="EMBL/GenBank/DDBJ databases">
        <authorList>
            <person name="Varghese N."/>
            <person name="Submissions S."/>
        </authorList>
    </citation>
    <scope>NUCLEOTIDE SEQUENCE [LARGE SCALE GENOMIC DNA]</scope>
    <source>
        <strain evidence="14">DSM 17298</strain>
    </source>
</reference>
<dbReference type="RefSeq" id="WP_103923658.1">
    <property type="nucleotide sequence ID" value="NZ_FNVR01000003.1"/>
</dbReference>
<dbReference type="EC" id="1.1.1.95" evidence="5"/>
<dbReference type="GO" id="GO:0006564">
    <property type="term" value="P:L-serine biosynthetic process"/>
    <property type="evidence" value="ECO:0007669"/>
    <property type="project" value="UniProtKB-ARBA"/>
</dbReference>
<evidence type="ECO:0000256" key="5">
    <source>
        <dbReference type="ARBA" id="ARBA00013143"/>
    </source>
</evidence>
<name>A0A1H5TVQ7_9BACT</name>
<dbReference type="PROSITE" id="PS00671">
    <property type="entry name" value="D_2_HYDROXYACID_DH_3"/>
    <property type="match status" value="1"/>
</dbReference>
<dbReference type="Gene3D" id="3.30.70.260">
    <property type="match status" value="1"/>
</dbReference>
<dbReference type="Proteomes" id="UP000236736">
    <property type="component" value="Unassembled WGS sequence"/>
</dbReference>
<dbReference type="InterPro" id="IPR045865">
    <property type="entry name" value="ACT-like_dom_sf"/>
</dbReference>
<evidence type="ECO:0000256" key="1">
    <source>
        <dbReference type="ARBA" id="ARBA00003800"/>
    </source>
</evidence>
<dbReference type="InterPro" id="IPR029752">
    <property type="entry name" value="D-isomer_DH_CS1"/>
</dbReference>
<sequence length="630" mass="70577">MPQTKKFIIDFDSTFTQVEALDILGEISLINDPEKVKKLQSIKDITDKGMEGSITFRESLELRLEILKASKTQITDLIAALRQKVSKSFERNKEWLQENAKDIYIISNGFKDFILPIVSEYGILKENVFANEFVYDEAGNIVDFNRENPLSKNNGKTETIKNVNLEGDIYVIGDGYTDYEIKASGLANKFYAFTENVSRPKVVSRADHIAPSFDEILYINKLNTKFSYPKSRIKVLLLENVHPIGIHLLQEEGYEVEVISSALSEEELREKIKTVSILGIRSKTNVTKKVLENANRLLAIGAFCIGTNQIDLEECERKGIAVFNAPFSNTRSVVEMAIAEIIFLMRRLQDKSVGMHVGIWDKSASGSFEIRGKKLGIVGYGNIGAQLSVLAENMGMNVFYYDVIEKLALGNATKVDSLDELVSTCDIISLHVDGRKENRHLMDRERIGKMKPGAILINLSRGHVVEIPALRDAILSGHLGGSAVDVFPEEPKNNKESFESELKGLPNTILTPHIGGSTLEAQENIARFVPGKIMEYINTGNTYNSVNFPNIQLPFLHDAHRLIHIHHNEPGVLAKINQVLASFNINIVGQYLKTNEKIGYVITDIDKVYKAEAIEALKTIPGTIRFRTLY</sequence>
<dbReference type="GO" id="GO:0004617">
    <property type="term" value="F:phosphoglycerate dehydrogenase activity"/>
    <property type="evidence" value="ECO:0007669"/>
    <property type="project" value="UniProtKB-EC"/>
</dbReference>
<evidence type="ECO:0000313" key="14">
    <source>
        <dbReference type="Proteomes" id="UP000236736"/>
    </source>
</evidence>
<dbReference type="NCBIfam" id="TIGR01488">
    <property type="entry name" value="HAD-SF-IB"/>
    <property type="match status" value="1"/>
</dbReference>
<evidence type="ECO:0000256" key="4">
    <source>
        <dbReference type="ARBA" id="ARBA00013001"/>
    </source>
</evidence>
<dbReference type="InterPro" id="IPR036291">
    <property type="entry name" value="NAD(P)-bd_dom_sf"/>
</dbReference>
<evidence type="ECO:0000256" key="2">
    <source>
        <dbReference type="ARBA" id="ARBA00005216"/>
    </source>
</evidence>
<keyword evidence="14" id="KW-1185">Reference proteome</keyword>
<comment type="similarity">
    <text evidence="3">Belongs to the D-isomer specific 2-hydroxyacid dehydrogenase family.</text>
</comment>
<dbReference type="Gene3D" id="3.40.50.1000">
    <property type="entry name" value="HAD superfamily/HAD-like"/>
    <property type="match status" value="1"/>
</dbReference>
<dbReference type="Gene3D" id="3.40.50.720">
    <property type="entry name" value="NAD(P)-binding Rossmann-like Domain"/>
    <property type="match status" value="2"/>
</dbReference>
<gene>
    <name evidence="13" type="ORF">SAMN03080598_00968</name>
</gene>
<dbReference type="SUPFAM" id="SSF52283">
    <property type="entry name" value="Formate/glycerate dehydrogenase catalytic domain-like"/>
    <property type="match status" value="1"/>
</dbReference>
<dbReference type="SUPFAM" id="SSF55021">
    <property type="entry name" value="ACT-like"/>
    <property type="match status" value="1"/>
</dbReference>
<comment type="catalytic activity">
    <reaction evidence="10">
        <text>(R)-2-hydroxyglutarate + NAD(+) = 2-oxoglutarate + NADH + H(+)</text>
        <dbReference type="Rhea" id="RHEA:49612"/>
        <dbReference type="ChEBI" id="CHEBI:15378"/>
        <dbReference type="ChEBI" id="CHEBI:15801"/>
        <dbReference type="ChEBI" id="CHEBI:16810"/>
        <dbReference type="ChEBI" id="CHEBI:57540"/>
        <dbReference type="ChEBI" id="CHEBI:57945"/>
        <dbReference type="EC" id="1.1.1.399"/>
    </reaction>
</comment>
<dbReference type="GO" id="GO:0051287">
    <property type="term" value="F:NAD binding"/>
    <property type="evidence" value="ECO:0007669"/>
    <property type="project" value="InterPro"/>
</dbReference>
<evidence type="ECO:0000256" key="11">
    <source>
        <dbReference type="ARBA" id="ARBA00048731"/>
    </source>
</evidence>
<keyword evidence="8" id="KW-0520">NAD</keyword>
<dbReference type="CDD" id="cd12176">
    <property type="entry name" value="PGDH_3"/>
    <property type="match status" value="1"/>
</dbReference>
<dbReference type="InterPro" id="IPR006139">
    <property type="entry name" value="D-isomer_2_OHA_DH_cat_dom"/>
</dbReference>
<evidence type="ECO:0000256" key="10">
    <source>
        <dbReference type="ARBA" id="ARBA00048126"/>
    </source>
</evidence>
<dbReference type="InterPro" id="IPR036412">
    <property type="entry name" value="HAD-like_sf"/>
</dbReference>
<protein>
    <recommendedName>
        <fullName evidence="6">D-3-phosphoglycerate dehydrogenase</fullName>
        <ecNumber evidence="4">1.1.1.399</ecNumber>
        <ecNumber evidence="5">1.1.1.95</ecNumber>
    </recommendedName>
    <alternativeName>
        <fullName evidence="9">2-oxoglutarate reductase</fullName>
    </alternativeName>
</protein>
<dbReference type="InterPro" id="IPR050418">
    <property type="entry name" value="D-iso_2-hydroxyacid_DH_PdxB"/>
</dbReference>
<feature type="domain" description="ACT" evidence="12">
    <location>
        <begin position="561"/>
        <end position="630"/>
    </location>
</feature>
<evidence type="ECO:0000313" key="13">
    <source>
        <dbReference type="EMBL" id="SEF66915.1"/>
    </source>
</evidence>
<dbReference type="PANTHER" id="PTHR43761">
    <property type="entry name" value="D-ISOMER SPECIFIC 2-HYDROXYACID DEHYDROGENASE FAMILY PROTEIN (AFU_ORTHOLOGUE AFUA_1G13630)"/>
    <property type="match status" value="1"/>
</dbReference>
<dbReference type="SUPFAM" id="SSF51735">
    <property type="entry name" value="NAD(P)-binding Rossmann-fold domains"/>
    <property type="match status" value="1"/>
</dbReference>
<dbReference type="STRING" id="1120964.GCA_001313265_00550"/>
<comment type="function">
    <text evidence="1">Catalyzes the reversible oxidation of 3-phospho-D-glycerate to 3-phosphonooxypyruvate, the first step of the phosphorylated L-serine biosynthesis pathway. Also catalyzes the reversible oxidation of 2-hydroxyglutarate to 2-oxoglutarate.</text>
</comment>
<dbReference type="Pfam" id="PF22629">
    <property type="entry name" value="ACT_AHAS_ss"/>
    <property type="match status" value="1"/>
</dbReference>
<dbReference type="InterPro" id="IPR006140">
    <property type="entry name" value="D-isomer_DH_NAD-bd"/>
</dbReference>
<dbReference type="PROSITE" id="PS51671">
    <property type="entry name" value="ACT"/>
    <property type="match status" value="1"/>
</dbReference>
<evidence type="ECO:0000256" key="7">
    <source>
        <dbReference type="ARBA" id="ARBA00023002"/>
    </source>
</evidence>
<organism evidence="13 14">
    <name type="scientific">Algoriphagus boritolerans DSM 17298 = JCM 18970</name>
    <dbReference type="NCBI Taxonomy" id="1120964"/>
    <lineage>
        <taxon>Bacteria</taxon>
        <taxon>Pseudomonadati</taxon>
        <taxon>Bacteroidota</taxon>
        <taxon>Cytophagia</taxon>
        <taxon>Cytophagales</taxon>
        <taxon>Cyclobacteriaceae</taxon>
        <taxon>Algoriphagus</taxon>
    </lineage>
</organism>
<evidence type="ECO:0000256" key="6">
    <source>
        <dbReference type="ARBA" id="ARBA00021582"/>
    </source>
</evidence>
<dbReference type="Pfam" id="PF02826">
    <property type="entry name" value="2-Hacid_dh_C"/>
    <property type="match status" value="1"/>
</dbReference>
<dbReference type="OrthoDB" id="1522997at2"/>
<dbReference type="EMBL" id="FNVR01000003">
    <property type="protein sequence ID" value="SEF66915.1"/>
    <property type="molecule type" value="Genomic_DNA"/>
</dbReference>
<evidence type="ECO:0000259" key="12">
    <source>
        <dbReference type="PROSITE" id="PS51671"/>
    </source>
</evidence>
<proteinExistence type="inferred from homology"/>
<keyword evidence="7" id="KW-0560">Oxidoreductase</keyword>
<dbReference type="EC" id="1.1.1.399" evidence="4"/>
<dbReference type="InterPro" id="IPR054480">
    <property type="entry name" value="AHAS_small-like_ACT"/>
</dbReference>